<feature type="domain" description="ABC transporter" evidence="5">
    <location>
        <begin position="2"/>
        <end position="231"/>
    </location>
</feature>
<protein>
    <submittedName>
        <fullName evidence="6">Multidrug ABC transporter ATP-binding protein</fullName>
    </submittedName>
</protein>
<dbReference type="SUPFAM" id="SSF52540">
    <property type="entry name" value="P-loop containing nucleoside triphosphate hydrolases"/>
    <property type="match status" value="1"/>
</dbReference>
<dbReference type="PROSITE" id="PS50893">
    <property type="entry name" value="ABC_TRANSPORTER_2"/>
    <property type="match status" value="1"/>
</dbReference>
<proteinExistence type="inferred from homology"/>
<comment type="caution">
    <text evidence="6">The sequence shown here is derived from an EMBL/GenBank/DDBJ whole genome shotgun (WGS) entry which is preliminary data.</text>
</comment>
<dbReference type="Pfam" id="PF00005">
    <property type="entry name" value="ABC_tran"/>
    <property type="match status" value="1"/>
</dbReference>
<keyword evidence="3" id="KW-0547">Nucleotide-binding</keyword>
<dbReference type="Proteomes" id="UP000245168">
    <property type="component" value="Unassembled WGS sequence"/>
</dbReference>
<evidence type="ECO:0000313" key="7">
    <source>
        <dbReference type="Proteomes" id="UP000245168"/>
    </source>
</evidence>
<evidence type="ECO:0000256" key="4">
    <source>
        <dbReference type="ARBA" id="ARBA00022840"/>
    </source>
</evidence>
<dbReference type="GO" id="GO:0005524">
    <property type="term" value="F:ATP binding"/>
    <property type="evidence" value="ECO:0007669"/>
    <property type="project" value="UniProtKB-KW"/>
</dbReference>
<dbReference type="AlphaFoldDB" id="A0A2U2BWZ2"/>
<dbReference type="Gene3D" id="3.40.50.300">
    <property type="entry name" value="P-loop containing nucleotide triphosphate hydrolases"/>
    <property type="match status" value="1"/>
</dbReference>
<keyword evidence="4 6" id="KW-0067">ATP-binding</keyword>
<name>A0A2U2BWZ2_9PROT</name>
<dbReference type="CDD" id="cd03230">
    <property type="entry name" value="ABC_DR_subfamily_A"/>
    <property type="match status" value="1"/>
</dbReference>
<dbReference type="SMART" id="SM00382">
    <property type="entry name" value="AAA"/>
    <property type="match status" value="1"/>
</dbReference>
<accession>A0A2U2BWZ2</accession>
<keyword evidence="2" id="KW-0813">Transport</keyword>
<dbReference type="GO" id="GO:0016887">
    <property type="term" value="F:ATP hydrolysis activity"/>
    <property type="evidence" value="ECO:0007669"/>
    <property type="project" value="InterPro"/>
</dbReference>
<dbReference type="InterPro" id="IPR027417">
    <property type="entry name" value="P-loop_NTPase"/>
</dbReference>
<organism evidence="6 7">
    <name type="scientific">Marinicauda salina</name>
    <dbReference type="NCBI Taxonomy" id="2135793"/>
    <lineage>
        <taxon>Bacteria</taxon>
        <taxon>Pseudomonadati</taxon>
        <taxon>Pseudomonadota</taxon>
        <taxon>Alphaproteobacteria</taxon>
        <taxon>Maricaulales</taxon>
        <taxon>Maricaulaceae</taxon>
        <taxon>Marinicauda</taxon>
    </lineage>
</organism>
<evidence type="ECO:0000256" key="1">
    <source>
        <dbReference type="ARBA" id="ARBA00005417"/>
    </source>
</evidence>
<comment type="similarity">
    <text evidence="1">Belongs to the ABC transporter superfamily.</text>
</comment>
<keyword evidence="7" id="KW-1185">Reference proteome</keyword>
<evidence type="ECO:0000259" key="5">
    <source>
        <dbReference type="PROSITE" id="PS50893"/>
    </source>
</evidence>
<dbReference type="OrthoDB" id="9778547at2"/>
<evidence type="ECO:0000256" key="3">
    <source>
        <dbReference type="ARBA" id="ARBA00022741"/>
    </source>
</evidence>
<evidence type="ECO:0000313" key="6">
    <source>
        <dbReference type="EMBL" id="PWE18543.1"/>
    </source>
</evidence>
<dbReference type="PANTHER" id="PTHR43335">
    <property type="entry name" value="ABC TRANSPORTER, ATP-BINDING PROTEIN"/>
    <property type="match status" value="1"/>
</dbReference>
<dbReference type="RefSeq" id="WP_109251818.1">
    <property type="nucleotide sequence ID" value="NZ_QEXV01000001.1"/>
</dbReference>
<sequence length="258" mass="27270">MIVADELVKRFRGRAAVDGVSFTLERGEVLGFLGPNGAGKSTTMRMLAGCLEPDSGRALLDGFDTALDRREAQNRLGYLPEGAPAYPAMTPRGFTRFHLRARGFSGANLKHAEDRALELAKLGAAASQPIGTLSKGYKRRAALAAAIAHDPPILILDEPTDGLDPNQKDGVRALIRDMAPKKAIIISTHLLDEVEAVCSRAIVIAGGRIVADQTPHELAAAGPDGGLASAFRAMTAGDREIVRERASGKDKPVEEGAS</sequence>
<reference evidence="7" key="1">
    <citation type="submission" date="2018-05" db="EMBL/GenBank/DDBJ databases">
        <authorList>
            <person name="Liu B.-T."/>
        </authorList>
    </citation>
    <scope>NUCLEOTIDE SEQUENCE [LARGE SCALE GENOMIC DNA]</scope>
    <source>
        <strain evidence="7">WD6-1</strain>
    </source>
</reference>
<evidence type="ECO:0000256" key="2">
    <source>
        <dbReference type="ARBA" id="ARBA00022448"/>
    </source>
</evidence>
<dbReference type="InterPro" id="IPR003439">
    <property type="entry name" value="ABC_transporter-like_ATP-bd"/>
</dbReference>
<dbReference type="EMBL" id="QEXV01000001">
    <property type="protein sequence ID" value="PWE18543.1"/>
    <property type="molecule type" value="Genomic_DNA"/>
</dbReference>
<dbReference type="InterPro" id="IPR003593">
    <property type="entry name" value="AAA+_ATPase"/>
</dbReference>
<gene>
    <name evidence="6" type="ORF">DDZ18_02765</name>
</gene>